<organism evidence="1 2">
    <name type="scientific">Rhizoctonia solani</name>
    <dbReference type="NCBI Taxonomy" id="456999"/>
    <lineage>
        <taxon>Eukaryota</taxon>
        <taxon>Fungi</taxon>
        <taxon>Dikarya</taxon>
        <taxon>Basidiomycota</taxon>
        <taxon>Agaricomycotina</taxon>
        <taxon>Agaricomycetes</taxon>
        <taxon>Cantharellales</taxon>
        <taxon>Ceratobasidiaceae</taxon>
        <taxon>Rhizoctonia</taxon>
    </lineage>
</organism>
<comment type="caution">
    <text evidence="1">The sequence shown here is derived from an EMBL/GenBank/DDBJ whole genome shotgun (WGS) entry which is preliminary data.</text>
</comment>
<dbReference type="Proteomes" id="UP000663840">
    <property type="component" value="Unassembled WGS sequence"/>
</dbReference>
<gene>
    <name evidence="1" type="ORF">RDB_LOCUS71239</name>
</gene>
<name>A0A8H2Y120_9AGAM</name>
<evidence type="ECO:0000313" key="1">
    <source>
        <dbReference type="EMBL" id="CAE6435571.1"/>
    </source>
</evidence>
<evidence type="ECO:0000313" key="2">
    <source>
        <dbReference type="Proteomes" id="UP000663840"/>
    </source>
</evidence>
<sequence length="105" mass="11682">MTSTSTMSDRYIVYITLTPKSSDLLEDVRQVMLNTRDMFLGLQGSISHDVGVTDGKVHVIETYESAADAERFEKIPEHDEMIQKLLPIVTPDIVVVKLSTVGASR</sequence>
<protein>
    <recommendedName>
        <fullName evidence="3">Stress-response A/B barrel domain-containing protein</fullName>
    </recommendedName>
</protein>
<dbReference type="EMBL" id="CAJMWR010001836">
    <property type="protein sequence ID" value="CAE6435571.1"/>
    <property type="molecule type" value="Genomic_DNA"/>
</dbReference>
<dbReference type="AlphaFoldDB" id="A0A8H2Y120"/>
<reference evidence="1" key="1">
    <citation type="submission" date="2021-01" db="EMBL/GenBank/DDBJ databases">
        <authorList>
            <person name="Kaushik A."/>
        </authorList>
    </citation>
    <scope>NUCLEOTIDE SEQUENCE</scope>
    <source>
        <strain evidence="1">AG1-1A</strain>
    </source>
</reference>
<evidence type="ECO:0008006" key="3">
    <source>
        <dbReference type="Google" id="ProtNLM"/>
    </source>
</evidence>
<dbReference type="SUPFAM" id="SSF54909">
    <property type="entry name" value="Dimeric alpha+beta barrel"/>
    <property type="match status" value="1"/>
</dbReference>
<accession>A0A8H2Y120</accession>
<proteinExistence type="predicted"/>
<dbReference type="InterPro" id="IPR011008">
    <property type="entry name" value="Dimeric_a/b-barrel"/>
</dbReference>